<proteinExistence type="predicted"/>
<gene>
    <name evidence="1" type="ORF">vBKpnF48_258</name>
</gene>
<keyword evidence="2" id="KW-1185">Reference proteome</keyword>
<dbReference type="Gene3D" id="2.60.200.60">
    <property type="match status" value="1"/>
</dbReference>
<sequence>MAGLAYNHCITTGHDAYPPTDVNATQSKVFTGGIAVVRDGDPITPHTKTTKPHDTHGGVVEARTSKVFVNGKKAAQMADPISCGDTIAQSSHKVFIH</sequence>
<dbReference type="CDD" id="cd14737">
    <property type="entry name" value="PAAR_1"/>
    <property type="match status" value="1"/>
</dbReference>
<protein>
    <submittedName>
        <fullName evidence="1">Phospholipase</fullName>
    </submittedName>
</protein>
<reference evidence="2" key="1">
    <citation type="submission" date="2018-01" db="EMBL/GenBank/DDBJ databases">
        <title>Direct submission.</title>
        <authorList>
            <person name="Ciacci N."/>
        </authorList>
    </citation>
    <scope>NUCLEOTIDE SEQUENCE [LARGE SCALE GENOMIC DNA]</scope>
</reference>
<dbReference type="InterPro" id="IPR008727">
    <property type="entry name" value="PAAR_motif"/>
</dbReference>
<organism evidence="1 2">
    <name type="scientific">Klebsiella phage vB_Kpn_F48</name>
    <dbReference type="NCBI Taxonomy" id="2070028"/>
    <lineage>
        <taxon>Viruses</taxon>
        <taxon>Duplodnaviria</taxon>
        <taxon>Heunggongvirae</taxon>
        <taxon>Uroviricota</taxon>
        <taxon>Caudoviricetes</taxon>
        <taxon>Marfavirus</taxon>
        <taxon>Marfavirus F48</taxon>
    </lineage>
</organism>
<dbReference type="Proteomes" id="UP000240294">
    <property type="component" value="Genome"/>
</dbReference>
<dbReference type="Pfam" id="PF05488">
    <property type="entry name" value="PAAR_motif"/>
    <property type="match status" value="1"/>
</dbReference>
<accession>A0A2I6UFW0</accession>
<name>A0A2I6UFW0_9CAUD</name>
<dbReference type="EMBL" id="MG746602">
    <property type="protein sequence ID" value="AUO78883.1"/>
    <property type="molecule type" value="Genomic_DNA"/>
</dbReference>
<evidence type="ECO:0000313" key="1">
    <source>
        <dbReference type="EMBL" id="AUO78883.1"/>
    </source>
</evidence>
<evidence type="ECO:0000313" key="2">
    <source>
        <dbReference type="Proteomes" id="UP000240294"/>
    </source>
</evidence>